<protein>
    <submittedName>
        <fullName evidence="1">Uncharacterized protein</fullName>
    </submittedName>
</protein>
<evidence type="ECO:0000313" key="2">
    <source>
        <dbReference type="Proteomes" id="UP000092444"/>
    </source>
</evidence>
<dbReference type="AlphaFoldDB" id="A0A1B0G9Y0"/>
<dbReference type="PhylomeDB" id="A0A1B0G9Y0"/>
<name>A0A1B0G9Y0_GLOMM</name>
<dbReference type="EMBL" id="CCAG010022213">
    <property type="status" value="NOT_ANNOTATED_CDS"/>
    <property type="molecule type" value="Genomic_DNA"/>
</dbReference>
<dbReference type="VEuPathDB" id="VectorBase:GMOY010117"/>
<organism evidence="1 2">
    <name type="scientific">Glossina morsitans morsitans</name>
    <name type="common">Savannah tsetse fly</name>
    <dbReference type="NCBI Taxonomy" id="37546"/>
    <lineage>
        <taxon>Eukaryota</taxon>
        <taxon>Metazoa</taxon>
        <taxon>Ecdysozoa</taxon>
        <taxon>Arthropoda</taxon>
        <taxon>Hexapoda</taxon>
        <taxon>Insecta</taxon>
        <taxon>Pterygota</taxon>
        <taxon>Neoptera</taxon>
        <taxon>Endopterygota</taxon>
        <taxon>Diptera</taxon>
        <taxon>Brachycera</taxon>
        <taxon>Muscomorpha</taxon>
        <taxon>Hippoboscoidea</taxon>
        <taxon>Glossinidae</taxon>
        <taxon>Glossina</taxon>
    </lineage>
</organism>
<proteinExistence type="predicted"/>
<dbReference type="Proteomes" id="UP000092444">
    <property type="component" value="Unassembled WGS sequence"/>
</dbReference>
<reference evidence="1" key="1">
    <citation type="submission" date="2020-05" db="UniProtKB">
        <authorList>
            <consortium name="EnsemblMetazoa"/>
        </authorList>
    </citation>
    <scope>IDENTIFICATION</scope>
    <source>
        <strain evidence="1">Yale</strain>
    </source>
</reference>
<sequence length="260" mass="27782">MVLIGIINSLVEAQPVACFGFLQICGVAVLRHLPFGRADLDGVGKCRAVQSFFVQFLREAEEKEFRPEECCGEIVNQEITSSDDEVVVTKGGQKAGSLKGGVSKRNHSLSDMSDSDTEVELNMRRSDSMPTVSACCSGTVKSHKAKDGPAIESAASVLVLGAAASATSSPVYAKERRVAAVSVEKVKAITIRLQKCVLSLDNVSLQAASEHLGLRGEYEATFFVFVAENARLRGRIEELERGGGCFTSGTPNNVGFTSRC</sequence>
<keyword evidence="2" id="KW-1185">Reference proteome</keyword>
<dbReference type="EnsemblMetazoa" id="GMOY010117-RA">
    <property type="protein sequence ID" value="GMOY010117-PA"/>
    <property type="gene ID" value="GMOY010117"/>
</dbReference>
<accession>A0A1B0G9Y0</accession>
<evidence type="ECO:0000313" key="1">
    <source>
        <dbReference type="EnsemblMetazoa" id="GMOY010117-PA"/>
    </source>
</evidence>